<evidence type="ECO:0000313" key="2">
    <source>
        <dbReference type="EMBL" id="OWK15864.1"/>
    </source>
</evidence>
<evidence type="ECO:0000256" key="1">
    <source>
        <dbReference type="SAM" id="MobiDB-lite"/>
    </source>
</evidence>
<dbReference type="Proteomes" id="UP000242450">
    <property type="component" value="Chromosome 4"/>
</dbReference>
<comment type="caution">
    <text evidence="2">The sequence shown here is derived from an EMBL/GenBank/DDBJ whole genome shotgun (WGS) entry which is preliminary data.</text>
</comment>
<reference evidence="2 3" key="1">
    <citation type="journal article" date="2018" name="Mol. Genet. Genomics">
        <title>The red deer Cervus elaphus genome CerEla1.0: sequencing, annotating, genes, and chromosomes.</title>
        <authorList>
            <person name="Bana N.A."/>
            <person name="Nyiri A."/>
            <person name="Nagy J."/>
            <person name="Frank K."/>
            <person name="Nagy T."/>
            <person name="Steger V."/>
            <person name="Schiller M."/>
            <person name="Lakatos P."/>
            <person name="Sugar L."/>
            <person name="Horn P."/>
            <person name="Barta E."/>
            <person name="Orosz L."/>
        </authorList>
    </citation>
    <scope>NUCLEOTIDE SEQUENCE [LARGE SCALE GENOMIC DNA]</scope>
    <source>
        <strain evidence="2">Hungarian</strain>
    </source>
</reference>
<dbReference type="GO" id="GO:0014069">
    <property type="term" value="C:postsynaptic density"/>
    <property type="evidence" value="ECO:0007669"/>
    <property type="project" value="TreeGrafter"/>
</dbReference>
<dbReference type="InterPro" id="IPR036770">
    <property type="entry name" value="Ankyrin_rpt-contain_sf"/>
</dbReference>
<dbReference type="Gene3D" id="1.25.40.20">
    <property type="entry name" value="Ankyrin repeat-containing domain"/>
    <property type="match status" value="1"/>
</dbReference>
<dbReference type="PANTHER" id="PTHR24135:SF3">
    <property type="entry name" value="SH3 AND MULTIPLE ANKYRIN REPEAT DOMAINS PROTEIN 1"/>
    <property type="match status" value="1"/>
</dbReference>
<dbReference type="InterPro" id="IPR051569">
    <property type="entry name" value="SHANK"/>
</dbReference>
<proteinExistence type="predicted"/>
<name>A0A212DCL7_CEREH</name>
<feature type="non-terminal residue" evidence="2">
    <location>
        <position position="1"/>
    </location>
</feature>
<keyword evidence="3" id="KW-1185">Reference proteome</keyword>
<dbReference type="AlphaFoldDB" id="A0A212DCL7"/>
<dbReference type="GO" id="GO:0043197">
    <property type="term" value="C:dendritic spine"/>
    <property type="evidence" value="ECO:0007669"/>
    <property type="project" value="TreeGrafter"/>
</dbReference>
<dbReference type="OrthoDB" id="9217706at2759"/>
<dbReference type="PANTHER" id="PTHR24135">
    <property type="entry name" value="SH3 AND MULTIPLE ANKYRIN REPEAT DOMAINS PROTEIN"/>
    <property type="match status" value="1"/>
</dbReference>
<feature type="region of interest" description="Disordered" evidence="1">
    <location>
        <begin position="100"/>
        <end position="168"/>
    </location>
</feature>
<feature type="compositionally biased region" description="Polar residues" evidence="1">
    <location>
        <begin position="105"/>
        <end position="136"/>
    </location>
</feature>
<dbReference type="GO" id="GO:0045211">
    <property type="term" value="C:postsynaptic membrane"/>
    <property type="evidence" value="ECO:0007669"/>
    <property type="project" value="TreeGrafter"/>
</dbReference>
<dbReference type="GO" id="GO:0030160">
    <property type="term" value="F:synaptic receptor adaptor activity"/>
    <property type="evidence" value="ECO:0007669"/>
    <property type="project" value="TreeGrafter"/>
</dbReference>
<protein>
    <submittedName>
        <fullName evidence="2">Uncharacterized protein</fullName>
    </submittedName>
</protein>
<accession>A0A212DCL7</accession>
<evidence type="ECO:0000313" key="3">
    <source>
        <dbReference type="Proteomes" id="UP000242450"/>
    </source>
</evidence>
<dbReference type="SUPFAM" id="SSF48403">
    <property type="entry name" value="Ankyrin repeat"/>
    <property type="match status" value="1"/>
</dbReference>
<dbReference type="EMBL" id="MKHE01000004">
    <property type="protein sequence ID" value="OWK15864.1"/>
    <property type="molecule type" value="Genomic_DNA"/>
</dbReference>
<organism evidence="2 3">
    <name type="scientific">Cervus elaphus hippelaphus</name>
    <name type="common">European red deer</name>
    <dbReference type="NCBI Taxonomy" id="46360"/>
    <lineage>
        <taxon>Eukaryota</taxon>
        <taxon>Metazoa</taxon>
        <taxon>Chordata</taxon>
        <taxon>Craniata</taxon>
        <taxon>Vertebrata</taxon>
        <taxon>Euteleostomi</taxon>
        <taxon>Mammalia</taxon>
        <taxon>Eutheria</taxon>
        <taxon>Laurasiatheria</taxon>
        <taxon>Artiodactyla</taxon>
        <taxon>Ruminantia</taxon>
        <taxon>Pecora</taxon>
        <taxon>Cervidae</taxon>
        <taxon>Cervinae</taxon>
        <taxon>Cervus</taxon>
    </lineage>
</organism>
<dbReference type="GO" id="GO:0035255">
    <property type="term" value="F:ionotropic glutamate receptor binding"/>
    <property type="evidence" value="ECO:0007669"/>
    <property type="project" value="TreeGrafter"/>
</dbReference>
<sequence>LSPRATVHQETCARILLYRGANKDVKNNSGQTPFQVAVIAGNFELGELIRNHREQDVVPFQESPKYAARRRGPPGTGLTVPPALLRANSDTSMALPDWMVFAAPGTSSTGAPGPTSGPQGQAQPTAPSAKLSSGTLRSASSPRGARARSPSRGRHPEEAKRQPRGRPR</sequence>
<gene>
    <name evidence="2" type="ORF">Celaphus_00004774</name>
</gene>